<evidence type="ECO:0000256" key="8">
    <source>
        <dbReference type="PIRSR" id="PIRSR601952-2"/>
    </source>
</evidence>
<keyword evidence="11" id="KW-0732">Signal</keyword>
<protein>
    <submittedName>
        <fullName evidence="12">Alkaline phosphatase</fullName>
    </submittedName>
</protein>
<dbReference type="Pfam" id="PF00245">
    <property type="entry name" value="Alk_phosphatase"/>
    <property type="match status" value="1"/>
</dbReference>
<feature type="binding site" evidence="8">
    <location>
        <position position="418"/>
    </location>
    <ligand>
        <name>Zn(2+)</name>
        <dbReference type="ChEBI" id="CHEBI:29105"/>
        <label>2</label>
    </ligand>
</feature>
<keyword evidence="6 8" id="KW-0460">Magnesium</keyword>
<evidence type="ECO:0000256" key="10">
    <source>
        <dbReference type="SAM" id="MobiDB-lite"/>
    </source>
</evidence>
<dbReference type="OrthoDB" id="9794455at2"/>
<evidence type="ECO:0000256" key="9">
    <source>
        <dbReference type="RuleBase" id="RU003946"/>
    </source>
</evidence>
<dbReference type="GO" id="GO:0046872">
    <property type="term" value="F:metal ion binding"/>
    <property type="evidence" value="ECO:0007669"/>
    <property type="project" value="UniProtKB-KW"/>
</dbReference>
<dbReference type="InterPro" id="IPR017850">
    <property type="entry name" value="Alkaline_phosphatase_core_sf"/>
</dbReference>
<feature type="binding site" evidence="8">
    <location>
        <position position="64"/>
    </location>
    <ligand>
        <name>Mg(2+)</name>
        <dbReference type="ChEBI" id="CHEBI:18420"/>
    </ligand>
</feature>
<dbReference type="InterPro" id="IPR018299">
    <property type="entry name" value="Alkaline_phosphatase_AS"/>
</dbReference>
<comment type="cofactor">
    <cofactor evidence="8">
        <name>Zn(2+)</name>
        <dbReference type="ChEBI" id="CHEBI:29105"/>
    </cofactor>
    <text evidence="8">Binds 2 Zn(2+) ions.</text>
</comment>
<dbReference type="Proteomes" id="UP000278746">
    <property type="component" value="Unassembled WGS sequence"/>
</dbReference>
<keyword evidence="13" id="KW-1185">Reference proteome</keyword>
<feature type="binding site" evidence="8">
    <location>
        <position position="330"/>
    </location>
    <ligand>
        <name>Zn(2+)</name>
        <dbReference type="ChEBI" id="CHEBI:29105"/>
        <label>2</label>
    </ligand>
</feature>
<organism evidence="12 13">
    <name type="scientific">Alteribacter keqinensis</name>
    <dbReference type="NCBI Taxonomy" id="2483800"/>
    <lineage>
        <taxon>Bacteria</taxon>
        <taxon>Bacillati</taxon>
        <taxon>Bacillota</taxon>
        <taxon>Bacilli</taxon>
        <taxon>Bacillales</taxon>
        <taxon>Bacillaceae</taxon>
        <taxon>Alteribacter</taxon>
    </lineage>
</organism>
<proteinExistence type="inferred from homology"/>
<dbReference type="PROSITE" id="PS00123">
    <property type="entry name" value="ALKALINE_PHOSPHATASE"/>
    <property type="match status" value="1"/>
</dbReference>
<comment type="similarity">
    <text evidence="1 9">Belongs to the alkaline phosphatase family.</text>
</comment>
<feature type="region of interest" description="Disordered" evidence="10">
    <location>
        <begin position="27"/>
        <end position="52"/>
    </location>
</feature>
<accession>A0A3M7TMD3</accession>
<keyword evidence="5 8" id="KW-0862">Zinc</keyword>
<evidence type="ECO:0000313" key="13">
    <source>
        <dbReference type="Proteomes" id="UP000278746"/>
    </source>
</evidence>
<evidence type="ECO:0000256" key="6">
    <source>
        <dbReference type="ARBA" id="ARBA00022842"/>
    </source>
</evidence>
<dbReference type="GO" id="GO:0004035">
    <property type="term" value="F:alkaline phosphatase activity"/>
    <property type="evidence" value="ECO:0007669"/>
    <property type="project" value="TreeGrafter"/>
</dbReference>
<evidence type="ECO:0000256" key="7">
    <source>
        <dbReference type="PIRSR" id="PIRSR601952-1"/>
    </source>
</evidence>
<dbReference type="CDD" id="cd16012">
    <property type="entry name" value="ALP"/>
    <property type="match status" value="1"/>
</dbReference>
<comment type="caution">
    <text evidence="12">The sequence shown here is derived from an EMBL/GenBank/DDBJ whole genome shotgun (WGS) entry which is preliminary data.</text>
</comment>
<feature type="binding site" evidence="8">
    <location>
        <position position="64"/>
    </location>
    <ligand>
        <name>Zn(2+)</name>
        <dbReference type="ChEBI" id="CHEBI:29105"/>
        <label>2</label>
    </ligand>
</feature>
<evidence type="ECO:0000256" key="3">
    <source>
        <dbReference type="ARBA" id="ARBA00022723"/>
    </source>
</evidence>
<dbReference type="Gene3D" id="1.10.60.40">
    <property type="match status" value="1"/>
</dbReference>
<dbReference type="Gene3D" id="3.40.720.10">
    <property type="entry name" value="Alkaline Phosphatase, subunit A"/>
    <property type="match status" value="1"/>
</dbReference>
<evidence type="ECO:0000256" key="2">
    <source>
        <dbReference type="ARBA" id="ARBA00022553"/>
    </source>
</evidence>
<dbReference type="PRINTS" id="PR00113">
    <property type="entry name" value="ALKPHPHTASE"/>
</dbReference>
<keyword evidence="3 8" id="KW-0479">Metal-binding</keyword>
<dbReference type="AlphaFoldDB" id="A0A3M7TMD3"/>
<evidence type="ECO:0000256" key="11">
    <source>
        <dbReference type="SAM" id="SignalP"/>
    </source>
</evidence>
<dbReference type="EMBL" id="RHIB01000003">
    <property type="protein sequence ID" value="RNA66622.1"/>
    <property type="molecule type" value="Genomic_DNA"/>
</dbReference>
<evidence type="ECO:0000256" key="4">
    <source>
        <dbReference type="ARBA" id="ARBA00022801"/>
    </source>
</evidence>
<dbReference type="InterPro" id="IPR001952">
    <property type="entry name" value="Alkaline_phosphatase"/>
</dbReference>
<feature type="binding site" evidence="8">
    <location>
        <position position="287"/>
    </location>
    <ligand>
        <name>Zn(2+)</name>
        <dbReference type="ChEBI" id="CHEBI:29105"/>
        <label>2</label>
    </ligand>
</feature>
<dbReference type="SUPFAM" id="SSF53649">
    <property type="entry name" value="Alkaline phosphatase-like"/>
    <property type="match status" value="1"/>
</dbReference>
<dbReference type="PANTHER" id="PTHR11596">
    <property type="entry name" value="ALKALINE PHOSPHATASE"/>
    <property type="match status" value="1"/>
</dbReference>
<reference evidence="12 13" key="1">
    <citation type="submission" date="2018-10" db="EMBL/GenBank/DDBJ databases">
        <title>Bacillus Keqinensis sp. nov., a moderately halophilic bacterium isolated from a saline-alkaline lake.</title>
        <authorList>
            <person name="Wang H."/>
        </authorList>
    </citation>
    <scope>NUCLEOTIDE SEQUENCE [LARGE SCALE GENOMIC DNA]</scope>
    <source>
        <strain evidence="12 13">KQ-3</strain>
    </source>
</reference>
<feature type="binding site" evidence="8">
    <location>
        <position position="282"/>
    </location>
    <ligand>
        <name>Mg(2+)</name>
        <dbReference type="ChEBI" id="CHEBI:18420"/>
    </ligand>
</feature>
<dbReference type="SMART" id="SM00098">
    <property type="entry name" value="alkPPc"/>
    <property type="match status" value="1"/>
</dbReference>
<dbReference type="RefSeq" id="WP_122900251.1">
    <property type="nucleotide sequence ID" value="NZ_RHIB01000003.1"/>
</dbReference>
<comment type="cofactor">
    <cofactor evidence="8">
        <name>Mg(2+)</name>
        <dbReference type="ChEBI" id="CHEBI:18420"/>
    </cofactor>
    <text evidence="8">Binds 1 Mg(2+) ion.</text>
</comment>
<evidence type="ECO:0000256" key="5">
    <source>
        <dbReference type="ARBA" id="ARBA00022833"/>
    </source>
</evidence>
<evidence type="ECO:0000313" key="12">
    <source>
        <dbReference type="EMBL" id="RNA66622.1"/>
    </source>
</evidence>
<name>A0A3M7TMD3_9BACI</name>
<keyword evidence="2" id="KW-0597">Phosphoprotein</keyword>
<feature type="binding site" evidence="8">
    <location>
        <position position="329"/>
    </location>
    <ligand>
        <name>Zn(2+)</name>
        <dbReference type="ChEBI" id="CHEBI:29105"/>
        <label>2</label>
    </ligand>
</feature>
<gene>
    <name evidence="12" type="ORF">EBO34_15495</name>
</gene>
<dbReference type="PANTHER" id="PTHR11596:SF5">
    <property type="entry name" value="ALKALINE PHOSPHATASE"/>
    <property type="match status" value="1"/>
</dbReference>
<feature type="chain" id="PRO_5039565724" evidence="11">
    <location>
        <begin position="27"/>
        <end position="459"/>
    </location>
</feature>
<feature type="binding site" evidence="8">
    <location>
        <position position="158"/>
    </location>
    <ligand>
        <name>Mg(2+)</name>
        <dbReference type="ChEBI" id="CHEBI:18420"/>
    </ligand>
</feature>
<feature type="active site" description="Phosphoserine intermediate" evidence="7">
    <location>
        <position position="105"/>
    </location>
</feature>
<evidence type="ECO:0000256" key="1">
    <source>
        <dbReference type="ARBA" id="ARBA00005984"/>
    </source>
</evidence>
<feature type="signal peptide" evidence="11">
    <location>
        <begin position="1"/>
        <end position="26"/>
    </location>
</feature>
<keyword evidence="4" id="KW-0378">Hydrolase</keyword>
<feature type="binding site" evidence="8">
    <location>
        <position position="156"/>
    </location>
    <ligand>
        <name>Mg(2+)</name>
        <dbReference type="ChEBI" id="CHEBI:18420"/>
    </ligand>
</feature>
<feature type="binding site" evidence="8">
    <location>
        <position position="291"/>
    </location>
    <ligand>
        <name>Zn(2+)</name>
        <dbReference type="ChEBI" id="CHEBI:29105"/>
        <label>2</label>
    </ligand>
</feature>
<sequence length="459" mass="48884">MFKKTVLGVLSAAVVVSGLGLGNVWAEASPPGHGGKPDQPGPPPHAGPKPGKEQVDNVIYMIPDGFSAGYNVNYRHYKEDDVPVWDSFLTGMMMTHSNDNPITDSAAAGTAMSTGIKTNNGMLGLDPDGNELETILEAAHKEGKSTGLVATSTITHATPAAFASHVSSRNNQEEIARQYIEEGTVDVLFGGGMDFFLPETEGGRQPERNLIEEALLEGYQVVQDRHGLLELEEGRVLGLFADNAMAPELHRGETEEPSLGEMTSTAIDLLSQEEDGFFLMVEGSQIDWAGHDNDAAWAMSDTEAFEDAVSAAIDFAKEDENTLVIVAGDHDTGGMTLGGYNSKGTDVGLLRDVTATGAYMAGQLNADRSNVREVVEAYTSIKLTDSEVERVREARTPRITINQIVSDYAGVGWSTTGHTGIEVPIFAYGAGSELLTGMVDNTDVPKAIAEAYGITLGNE</sequence>